<name>A0AAE1TK45_9EUCA</name>
<accession>A0AAE1TK45</accession>
<sequence>MWPRNQVGGKVTVWPDTTGAVWPDTTWPAGSSGSDTSNGTEWLWVVYDAKPVARLALGRTGLRADWICFRLHGYVRLDEVIGIPLSQSVFNSSLPSSPAPRYAPFSTRHTPQHSPPSTQHSPVPLAHASPLSTRQSPQHSPVPSAHATVHSALASPLSTRRTPLSSHDIPLSTRVHRSKSTGLATTIS</sequence>
<dbReference type="EMBL" id="JAWZYT010006422">
    <property type="protein sequence ID" value="KAK4288212.1"/>
    <property type="molecule type" value="Genomic_DNA"/>
</dbReference>
<proteinExistence type="predicted"/>
<keyword evidence="3" id="KW-1185">Reference proteome</keyword>
<reference evidence="2" key="1">
    <citation type="submission" date="2023-11" db="EMBL/GenBank/DDBJ databases">
        <title>Genome assemblies of two species of porcelain crab, Petrolisthes cinctipes and Petrolisthes manimaculis (Anomura: Porcellanidae).</title>
        <authorList>
            <person name="Angst P."/>
        </authorList>
    </citation>
    <scope>NUCLEOTIDE SEQUENCE</scope>
    <source>
        <strain evidence="2">PB745_02</strain>
        <tissue evidence="2">Gill</tissue>
    </source>
</reference>
<organism evidence="2 3">
    <name type="scientific">Petrolisthes manimaculis</name>
    <dbReference type="NCBI Taxonomy" id="1843537"/>
    <lineage>
        <taxon>Eukaryota</taxon>
        <taxon>Metazoa</taxon>
        <taxon>Ecdysozoa</taxon>
        <taxon>Arthropoda</taxon>
        <taxon>Crustacea</taxon>
        <taxon>Multicrustacea</taxon>
        <taxon>Malacostraca</taxon>
        <taxon>Eumalacostraca</taxon>
        <taxon>Eucarida</taxon>
        <taxon>Decapoda</taxon>
        <taxon>Pleocyemata</taxon>
        <taxon>Anomura</taxon>
        <taxon>Galatheoidea</taxon>
        <taxon>Porcellanidae</taxon>
        <taxon>Petrolisthes</taxon>
    </lineage>
</organism>
<feature type="compositionally biased region" description="Polar residues" evidence="1">
    <location>
        <begin position="130"/>
        <end position="141"/>
    </location>
</feature>
<feature type="compositionally biased region" description="Polar residues" evidence="1">
    <location>
        <begin position="156"/>
        <end position="165"/>
    </location>
</feature>
<feature type="region of interest" description="Disordered" evidence="1">
    <location>
        <begin position="100"/>
        <end position="188"/>
    </location>
</feature>
<comment type="caution">
    <text evidence="2">The sequence shown here is derived from an EMBL/GenBank/DDBJ whole genome shotgun (WGS) entry which is preliminary data.</text>
</comment>
<evidence type="ECO:0000256" key="1">
    <source>
        <dbReference type="SAM" id="MobiDB-lite"/>
    </source>
</evidence>
<dbReference type="Proteomes" id="UP001292094">
    <property type="component" value="Unassembled WGS sequence"/>
</dbReference>
<evidence type="ECO:0000313" key="2">
    <source>
        <dbReference type="EMBL" id="KAK4288212.1"/>
    </source>
</evidence>
<evidence type="ECO:0000313" key="3">
    <source>
        <dbReference type="Proteomes" id="UP001292094"/>
    </source>
</evidence>
<protein>
    <submittedName>
        <fullName evidence="2">Uncharacterized protein</fullName>
    </submittedName>
</protein>
<dbReference type="AlphaFoldDB" id="A0AAE1TK45"/>
<gene>
    <name evidence="2" type="ORF">Pmani_038750</name>
</gene>